<evidence type="ECO:0000259" key="1">
    <source>
        <dbReference type="Pfam" id="PF01636"/>
    </source>
</evidence>
<organism evidence="2 3">
    <name type="scientific">Rhizobium viscosum</name>
    <name type="common">Arthrobacter viscosus</name>
    <dbReference type="NCBI Taxonomy" id="1673"/>
    <lineage>
        <taxon>Bacteria</taxon>
        <taxon>Pseudomonadati</taxon>
        <taxon>Pseudomonadota</taxon>
        <taxon>Alphaproteobacteria</taxon>
        <taxon>Hyphomicrobiales</taxon>
        <taxon>Rhizobiaceae</taxon>
        <taxon>Rhizobium/Agrobacterium group</taxon>
        <taxon>Rhizobium</taxon>
    </lineage>
</organism>
<dbReference type="SUPFAM" id="SSF56112">
    <property type="entry name" value="Protein kinase-like (PK-like)"/>
    <property type="match status" value="1"/>
</dbReference>
<dbReference type="RefSeq" id="WP_192729976.1">
    <property type="nucleotide sequence ID" value="NZ_BAAAVL010000017.1"/>
</dbReference>
<sequence>MDDEIILAGGGRTEVSRRGNVIYRESGPWSPVIVSLLRHLEQVGFAACPHVVGTGFDERGRETLSFIEGEFVHPGPWSDEALPLLGRMLRQLHEATSSFKVPDNAIWRGWFGRELGTGPRVIGHCDTGPWNIVSHSNTPIALIDWEAAGPVGIDTELAQACWLNAQLYDDDIAERMNLGSAMARARQVRYLLDGYGFSKKQRDGFFGKLLAFAIHDAAEQAKEAHVTPDTKGPESLWAITWRTRSASWMLRNRSTLEAVLS</sequence>
<proteinExistence type="predicted"/>
<reference evidence="2 3" key="1">
    <citation type="submission" date="2020-10" db="EMBL/GenBank/DDBJ databases">
        <title>Sequencing the genomes of 1000 actinobacteria strains.</title>
        <authorList>
            <person name="Klenk H.-P."/>
        </authorList>
    </citation>
    <scope>NUCLEOTIDE SEQUENCE [LARGE SCALE GENOMIC DNA]</scope>
    <source>
        <strain evidence="2 3">DSM 7307</strain>
    </source>
</reference>
<name>A0ABR9ITV5_RHIVS</name>
<comment type="caution">
    <text evidence="2">The sequence shown here is derived from an EMBL/GenBank/DDBJ whole genome shotgun (WGS) entry which is preliminary data.</text>
</comment>
<dbReference type="Pfam" id="PF01636">
    <property type="entry name" value="APH"/>
    <property type="match status" value="1"/>
</dbReference>
<dbReference type="EMBL" id="JADBEC010000001">
    <property type="protein sequence ID" value="MBE1506242.1"/>
    <property type="molecule type" value="Genomic_DNA"/>
</dbReference>
<protein>
    <recommendedName>
        <fullName evidence="1">Aminoglycoside phosphotransferase domain-containing protein</fullName>
    </recommendedName>
</protein>
<keyword evidence="3" id="KW-1185">Reference proteome</keyword>
<dbReference type="Proteomes" id="UP000620262">
    <property type="component" value="Unassembled WGS sequence"/>
</dbReference>
<dbReference type="InterPro" id="IPR011009">
    <property type="entry name" value="Kinase-like_dom_sf"/>
</dbReference>
<accession>A0ABR9ITV5</accession>
<evidence type="ECO:0000313" key="3">
    <source>
        <dbReference type="Proteomes" id="UP000620262"/>
    </source>
</evidence>
<gene>
    <name evidence="2" type="ORF">H4W29_003423</name>
</gene>
<evidence type="ECO:0000313" key="2">
    <source>
        <dbReference type="EMBL" id="MBE1506242.1"/>
    </source>
</evidence>
<feature type="domain" description="Aminoglycoside phosphotransferase" evidence="1">
    <location>
        <begin position="107"/>
        <end position="171"/>
    </location>
</feature>
<dbReference type="Gene3D" id="3.90.1200.10">
    <property type="match status" value="1"/>
</dbReference>
<dbReference type="InterPro" id="IPR002575">
    <property type="entry name" value="Aminoglycoside_PTrfase"/>
</dbReference>